<evidence type="ECO:0000256" key="2">
    <source>
        <dbReference type="ARBA" id="ARBA00022803"/>
    </source>
</evidence>
<gene>
    <name evidence="5" type="ORF">CLH61_06110</name>
</gene>
<comment type="caution">
    <text evidence="5">The sequence shown here is derived from an EMBL/GenBank/DDBJ whole genome shotgun (WGS) entry which is preliminary data.</text>
</comment>
<evidence type="ECO:0000313" key="6">
    <source>
        <dbReference type="Proteomes" id="UP000231409"/>
    </source>
</evidence>
<dbReference type="AlphaFoldDB" id="A0A2G1UMJ8"/>
<dbReference type="Gene3D" id="1.25.40.10">
    <property type="entry name" value="Tetratricopeptide repeat domain"/>
    <property type="match status" value="3"/>
</dbReference>
<dbReference type="InterPro" id="IPR051012">
    <property type="entry name" value="CellSynth/LPSAsmb/PSIAsmb"/>
</dbReference>
<keyword evidence="6" id="KW-1185">Reference proteome</keyword>
<dbReference type="Pfam" id="PF13432">
    <property type="entry name" value="TPR_16"/>
    <property type="match status" value="1"/>
</dbReference>
<dbReference type="InterPro" id="IPR019734">
    <property type="entry name" value="TPR_rpt"/>
</dbReference>
<keyword evidence="2 3" id="KW-0802">TPR repeat</keyword>
<dbReference type="PANTHER" id="PTHR45586:SF1">
    <property type="entry name" value="LIPOPOLYSACCHARIDE ASSEMBLY PROTEIN B"/>
    <property type="match status" value="1"/>
</dbReference>
<feature type="signal peptide" evidence="4">
    <location>
        <begin position="1"/>
        <end position="18"/>
    </location>
</feature>
<dbReference type="PROSITE" id="PS50005">
    <property type="entry name" value="TPR"/>
    <property type="match status" value="1"/>
</dbReference>
<dbReference type="SMART" id="SM00028">
    <property type="entry name" value="TPR"/>
    <property type="match status" value="3"/>
</dbReference>
<reference evidence="5 6" key="1">
    <citation type="submission" date="2017-09" db="EMBL/GenBank/DDBJ databases">
        <title>The draft genome sequences of Marinobacter sp. PWS21.</title>
        <authorList>
            <person name="Cao J."/>
        </authorList>
    </citation>
    <scope>NUCLEOTIDE SEQUENCE [LARGE SCALE GENOMIC DNA]</scope>
    <source>
        <strain evidence="5 6">PWS21</strain>
    </source>
</reference>
<dbReference type="Proteomes" id="UP000231409">
    <property type="component" value="Unassembled WGS sequence"/>
</dbReference>
<dbReference type="PANTHER" id="PTHR45586">
    <property type="entry name" value="TPR REPEAT-CONTAINING PROTEIN PA4667"/>
    <property type="match status" value="1"/>
</dbReference>
<evidence type="ECO:0000256" key="1">
    <source>
        <dbReference type="ARBA" id="ARBA00022737"/>
    </source>
</evidence>
<dbReference type="EMBL" id="NTFH01000005">
    <property type="protein sequence ID" value="PHQ15724.1"/>
    <property type="molecule type" value="Genomic_DNA"/>
</dbReference>
<dbReference type="Pfam" id="PF14559">
    <property type="entry name" value="TPR_19"/>
    <property type="match status" value="1"/>
</dbReference>
<dbReference type="InterPro" id="IPR011990">
    <property type="entry name" value="TPR-like_helical_dom_sf"/>
</dbReference>
<feature type="chain" id="PRO_5013639248" evidence="4">
    <location>
        <begin position="19"/>
        <end position="601"/>
    </location>
</feature>
<keyword evidence="1" id="KW-0677">Repeat</keyword>
<sequence>MKRLLAGVLFTLCAGTLAADPAVPDEGLQAEMAGQWDSALEVYQAVLDQQPQRVDLWLRMADIYHHLNREDAKLDALEQAARMAPDDAVVAYRLSQAYAMANRPADAVQQCLRAAELDPGNVEYLRGCLQQANWANNRAAAQASIQGLLSVAPGDHDALLGRARWHSWSGDYGQAASAYEDYLRYFPDDQDAAVARIQVLRWAGDDAGAEQALEDYLRRYGNTDDYQREQANLLLQRGHFYAASALLEPLADRYPDDYDIQFARVLATRSSGQPSAALDGVAAMERLKPDQPETADVARVTQAPLKSLVGMYGDYQFDADDIRIASLHTRGELALSPETRALLGYNVRRVSTRQGSPFMTEESERSTMDHYGWLGVRHQLHRRLSVEARAGRGSVEGGGDYGYYLLEGSYHPRDHLMLQLTRERALYAMSPLAVSEEIVETRNRLRALWQPAPLYQVEGWVSVSDFSDDNGREEVFLAPSRNVYRHGPWGVNLGLSAQWFSFDDDLNNGYYDPDYFRRYAGTALLYWSPNADDWVSLRTSLGWHKDNTFTSYEFGSDIELEALIGRYRDWQFHGRVAYADRLLETGRYYGTSLHLGALRRF</sequence>
<proteinExistence type="predicted"/>
<keyword evidence="4" id="KW-0732">Signal</keyword>
<feature type="repeat" description="TPR" evidence="3">
    <location>
        <begin position="54"/>
        <end position="87"/>
    </location>
</feature>
<organism evidence="5 6">
    <name type="scientific">Marinobacter profundi</name>
    <dbReference type="NCBI Taxonomy" id="2666256"/>
    <lineage>
        <taxon>Bacteria</taxon>
        <taxon>Pseudomonadati</taxon>
        <taxon>Pseudomonadota</taxon>
        <taxon>Gammaproteobacteria</taxon>
        <taxon>Pseudomonadales</taxon>
        <taxon>Marinobacteraceae</taxon>
        <taxon>Marinobacter</taxon>
    </lineage>
</organism>
<evidence type="ECO:0000313" key="5">
    <source>
        <dbReference type="EMBL" id="PHQ15724.1"/>
    </source>
</evidence>
<evidence type="ECO:0000256" key="3">
    <source>
        <dbReference type="PROSITE-ProRule" id="PRU00339"/>
    </source>
</evidence>
<name>A0A2G1UMJ8_9GAMM</name>
<dbReference type="RefSeq" id="WP_099613829.1">
    <property type="nucleotide sequence ID" value="NZ_KZ319369.1"/>
</dbReference>
<dbReference type="SUPFAM" id="SSF48452">
    <property type="entry name" value="TPR-like"/>
    <property type="match status" value="2"/>
</dbReference>
<protein>
    <submittedName>
        <fullName evidence="5">Uncharacterized protein</fullName>
    </submittedName>
</protein>
<evidence type="ECO:0000256" key="4">
    <source>
        <dbReference type="SAM" id="SignalP"/>
    </source>
</evidence>
<accession>A0A2G1UMJ8</accession>